<dbReference type="Gene3D" id="3.40.395.10">
    <property type="entry name" value="Adenoviral Proteinase, Chain A"/>
    <property type="match status" value="1"/>
</dbReference>
<sequence length="575" mass="66815">MLKKVEKEELDAGGFGTKCFSRPVEEIQKPGRNQSESGGSDEGDASETDNEEEIGNDERLGAEPNNGDQFNPYGTQYLIDTIWRDHDTLTRIEEYPYNAQAAKVCLQSLLAQSLRDYPDNEEIQNLNRLEEEDDLITQLGREKLKKKKQTNNMNENETFNEAPQEKWVLTPTQMIDDLNLLSQLERDAVATLNERNESRKRTMCDFEGSSFDLGFSPLKSQKLEMKTNDQLDAKMIVNAPVPIAIEVPKSEIGGSRKSNRIPKLSYTHKSPYYKRQVSIKEKLNNLESKVSSCIFATAREPNEFIFETNEGLEVYRAIFERLKPKCEIHAGIIDLWSRKLNEEERHRYPNSISRLFCNTGVLTAEMVKQPLGDFSLFHVFKQEMDRILKTYNEQINEFDMVFFPIILRKHFFLLCFDLKHECYDIIDNMATRDLFKYENVPIKLKEMFMEYLSSMKHPNTSTMSHVWPRRLQMAWRTTNNNKDCGVFVMRHMETYNGTTLASWNPGFKPEGAGQDAQLDDLRKKYVTRLLVWKNNILRKKVLAEADIYDKLTPENKTDLNGNALERIKERLALWG</sequence>
<gene>
    <name evidence="6" type="ORF">Tco_0924758</name>
</gene>
<reference evidence="6" key="1">
    <citation type="journal article" date="2022" name="Int. J. Mol. Sci.">
        <title>Draft Genome of Tanacetum Coccineum: Genomic Comparison of Closely Related Tanacetum-Family Plants.</title>
        <authorList>
            <person name="Yamashiro T."/>
            <person name="Shiraishi A."/>
            <person name="Nakayama K."/>
            <person name="Satake H."/>
        </authorList>
    </citation>
    <scope>NUCLEOTIDE SEQUENCE</scope>
</reference>
<proteinExistence type="inferred from homology"/>
<dbReference type="Proteomes" id="UP001151760">
    <property type="component" value="Unassembled WGS sequence"/>
</dbReference>
<comment type="caution">
    <text evidence="6">The sequence shown here is derived from an EMBL/GenBank/DDBJ whole genome shotgun (WGS) entry which is preliminary data.</text>
</comment>
<protein>
    <submittedName>
        <fullName evidence="6">Ulp1 protease family, C-terminal catalytic domain-containing protein</fullName>
    </submittedName>
</protein>
<keyword evidence="3" id="KW-0378">Hydrolase</keyword>
<evidence type="ECO:0000256" key="4">
    <source>
        <dbReference type="SAM" id="MobiDB-lite"/>
    </source>
</evidence>
<evidence type="ECO:0000313" key="7">
    <source>
        <dbReference type="Proteomes" id="UP001151760"/>
    </source>
</evidence>
<dbReference type="SUPFAM" id="SSF54001">
    <property type="entry name" value="Cysteine proteinases"/>
    <property type="match status" value="1"/>
</dbReference>
<dbReference type="Pfam" id="PF02902">
    <property type="entry name" value="Peptidase_C48"/>
    <property type="match status" value="1"/>
</dbReference>
<dbReference type="EMBL" id="BQNB010014954">
    <property type="protein sequence ID" value="GJT34339.1"/>
    <property type="molecule type" value="Genomic_DNA"/>
</dbReference>
<evidence type="ECO:0000256" key="3">
    <source>
        <dbReference type="ARBA" id="ARBA00022801"/>
    </source>
</evidence>
<feature type="compositionally biased region" description="Acidic residues" evidence="4">
    <location>
        <begin position="39"/>
        <end position="55"/>
    </location>
</feature>
<name>A0ABQ5D5W6_9ASTR</name>
<evidence type="ECO:0000259" key="5">
    <source>
        <dbReference type="Pfam" id="PF02902"/>
    </source>
</evidence>
<dbReference type="GO" id="GO:0006508">
    <property type="term" value="P:proteolysis"/>
    <property type="evidence" value="ECO:0007669"/>
    <property type="project" value="UniProtKB-KW"/>
</dbReference>
<keyword evidence="2 6" id="KW-0645">Protease</keyword>
<dbReference type="InterPro" id="IPR003653">
    <property type="entry name" value="Peptidase_C48_C"/>
</dbReference>
<feature type="region of interest" description="Disordered" evidence="4">
    <location>
        <begin position="14"/>
        <end position="73"/>
    </location>
</feature>
<evidence type="ECO:0000256" key="1">
    <source>
        <dbReference type="ARBA" id="ARBA00005234"/>
    </source>
</evidence>
<accession>A0ABQ5D5W6</accession>
<comment type="similarity">
    <text evidence="1">Belongs to the peptidase C48 family.</text>
</comment>
<evidence type="ECO:0000313" key="6">
    <source>
        <dbReference type="EMBL" id="GJT34339.1"/>
    </source>
</evidence>
<feature type="domain" description="Ubiquitin-like protease family profile" evidence="5">
    <location>
        <begin position="389"/>
        <end position="495"/>
    </location>
</feature>
<dbReference type="InterPro" id="IPR038765">
    <property type="entry name" value="Papain-like_cys_pep_sf"/>
</dbReference>
<dbReference type="GO" id="GO:0008233">
    <property type="term" value="F:peptidase activity"/>
    <property type="evidence" value="ECO:0007669"/>
    <property type="project" value="UniProtKB-KW"/>
</dbReference>
<keyword evidence="7" id="KW-1185">Reference proteome</keyword>
<organism evidence="6 7">
    <name type="scientific">Tanacetum coccineum</name>
    <dbReference type="NCBI Taxonomy" id="301880"/>
    <lineage>
        <taxon>Eukaryota</taxon>
        <taxon>Viridiplantae</taxon>
        <taxon>Streptophyta</taxon>
        <taxon>Embryophyta</taxon>
        <taxon>Tracheophyta</taxon>
        <taxon>Spermatophyta</taxon>
        <taxon>Magnoliopsida</taxon>
        <taxon>eudicotyledons</taxon>
        <taxon>Gunneridae</taxon>
        <taxon>Pentapetalae</taxon>
        <taxon>asterids</taxon>
        <taxon>campanulids</taxon>
        <taxon>Asterales</taxon>
        <taxon>Asteraceae</taxon>
        <taxon>Asteroideae</taxon>
        <taxon>Anthemideae</taxon>
        <taxon>Anthemidinae</taxon>
        <taxon>Tanacetum</taxon>
    </lineage>
</organism>
<reference evidence="6" key="2">
    <citation type="submission" date="2022-01" db="EMBL/GenBank/DDBJ databases">
        <authorList>
            <person name="Yamashiro T."/>
            <person name="Shiraishi A."/>
            <person name="Satake H."/>
            <person name="Nakayama K."/>
        </authorList>
    </citation>
    <scope>NUCLEOTIDE SEQUENCE</scope>
</reference>
<evidence type="ECO:0000256" key="2">
    <source>
        <dbReference type="ARBA" id="ARBA00022670"/>
    </source>
</evidence>